<feature type="transmembrane region" description="Helical" evidence="1">
    <location>
        <begin position="27"/>
        <end position="44"/>
    </location>
</feature>
<comment type="caution">
    <text evidence="2">The sequence shown here is derived from an EMBL/GenBank/DDBJ whole genome shotgun (WGS) entry which is preliminary data.</text>
</comment>
<reference evidence="2" key="1">
    <citation type="submission" date="2021-01" db="EMBL/GenBank/DDBJ databases">
        <authorList>
            <consortium name="Genoscope - CEA"/>
            <person name="William W."/>
        </authorList>
    </citation>
    <scope>NUCLEOTIDE SEQUENCE</scope>
</reference>
<organism evidence="2 3">
    <name type="scientific">Paramecium sonneborni</name>
    <dbReference type="NCBI Taxonomy" id="65129"/>
    <lineage>
        <taxon>Eukaryota</taxon>
        <taxon>Sar</taxon>
        <taxon>Alveolata</taxon>
        <taxon>Ciliophora</taxon>
        <taxon>Intramacronucleata</taxon>
        <taxon>Oligohymenophorea</taxon>
        <taxon>Peniculida</taxon>
        <taxon>Parameciidae</taxon>
        <taxon>Paramecium</taxon>
    </lineage>
</organism>
<accession>A0A8S1K1T1</accession>
<feature type="transmembrane region" description="Helical" evidence="1">
    <location>
        <begin position="65"/>
        <end position="87"/>
    </location>
</feature>
<evidence type="ECO:0000313" key="2">
    <source>
        <dbReference type="EMBL" id="CAD8049490.1"/>
    </source>
</evidence>
<dbReference type="AlphaFoldDB" id="A0A8S1K1T1"/>
<sequence length="147" mass="17489">MRSLLILLRWNSALIIGEVLCLSQFEYQVSIWIILASIIILRLSENFFKKRIKYFFILRQQILVTIIKIFLLLILIFTVLCELYFYFMIVNQTNLIVSYSGAILIDVLLIDIIIFSANRFLGENKKKNIRKRIKELKQLTNIQKEKE</sequence>
<evidence type="ECO:0000313" key="3">
    <source>
        <dbReference type="Proteomes" id="UP000692954"/>
    </source>
</evidence>
<dbReference type="OrthoDB" id="293715at2759"/>
<gene>
    <name evidence="2" type="ORF">PSON_ATCC_30995.1.T0040164</name>
</gene>
<feature type="transmembrane region" description="Helical" evidence="1">
    <location>
        <begin position="99"/>
        <end position="121"/>
    </location>
</feature>
<keyword evidence="3" id="KW-1185">Reference proteome</keyword>
<keyword evidence="1" id="KW-0812">Transmembrane</keyword>
<proteinExistence type="predicted"/>
<dbReference type="Proteomes" id="UP000692954">
    <property type="component" value="Unassembled WGS sequence"/>
</dbReference>
<name>A0A8S1K1T1_9CILI</name>
<protein>
    <submittedName>
        <fullName evidence="2">Uncharacterized protein</fullName>
    </submittedName>
</protein>
<dbReference type="EMBL" id="CAJJDN010000004">
    <property type="protein sequence ID" value="CAD8049490.1"/>
    <property type="molecule type" value="Genomic_DNA"/>
</dbReference>
<keyword evidence="1" id="KW-1133">Transmembrane helix</keyword>
<evidence type="ECO:0000256" key="1">
    <source>
        <dbReference type="SAM" id="Phobius"/>
    </source>
</evidence>
<keyword evidence="1" id="KW-0472">Membrane</keyword>